<reference evidence="2" key="1">
    <citation type="journal article" date="2019" name="Sci. Rep.">
        <title>Draft genome of Tanacetum cinerariifolium, the natural source of mosquito coil.</title>
        <authorList>
            <person name="Yamashiro T."/>
            <person name="Shiraishi A."/>
            <person name="Satake H."/>
            <person name="Nakayama K."/>
        </authorList>
    </citation>
    <scope>NUCLEOTIDE SEQUENCE</scope>
</reference>
<feature type="region of interest" description="Disordered" evidence="1">
    <location>
        <begin position="26"/>
        <end position="46"/>
    </location>
</feature>
<comment type="caution">
    <text evidence="2">The sequence shown here is derived from an EMBL/GenBank/DDBJ whole genome shotgun (WGS) entry which is preliminary data.</text>
</comment>
<accession>A0A699KL91</accession>
<evidence type="ECO:0000256" key="1">
    <source>
        <dbReference type="SAM" id="MobiDB-lite"/>
    </source>
</evidence>
<feature type="compositionally biased region" description="Polar residues" evidence="1">
    <location>
        <begin position="32"/>
        <end position="46"/>
    </location>
</feature>
<dbReference type="AlphaFoldDB" id="A0A699KL91"/>
<protein>
    <submittedName>
        <fullName evidence="2">Uncharacterized protein</fullName>
    </submittedName>
</protein>
<evidence type="ECO:0000313" key="2">
    <source>
        <dbReference type="EMBL" id="GFB00550.1"/>
    </source>
</evidence>
<organism evidence="2">
    <name type="scientific">Tanacetum cinerariifolium</name>
    <name type="common">Dalmatian daisy</name>
    <name type="synonym">Chrysanthemum cinerariifolium</name>
    <dbReference type="NCBI Taxonomy" id="118510"/>
    <lineage>
        <taxon>Eukaryota</taxon>
        <taxon>Viridiplantae</taxon>
        <taxon>Streptophyta</taxon>
        <taxon>Embryophyta</taxon>
        <taxon>Tracheophyta</taxon>
        <taxon>Spermatophyta</taxon>
        <taxon>Magnoliopsida</taxon>
        <taxon>eudicotyledons</taxon>
        <taxon>Gunneridae</taxon>
        <taxon>Pentapetalae</taxon>
        <taxon>asterids</taxon>
        <taxon>campanulids</taxon>
        <taxon>Asterales</taxon>
        <taxon>Asteraceae</taxon>
        <taxon>Asteroideae</taxon>
        <taxon>Anthemideae</taxon>
        <taxon>Anthemidinae</taxon>
        <taxon>Tanacetum</taxon>
    </lineage>
</organism>
<sequence length="147" mass="16651">MRIKSSESVYTARKPLTFSRLATVDPPRDIGAQTTPPRRSLTPNSIDPLSTVMPTTWLNLVTLVNVRERFHNEMKCHKYPSKFARFLTFGASTSRGRSHLYEGTNMLFPIYGYTTLNNKVIVTLSNLKCKLLQQGHLSDLEVGTLLH</sequence>
<gene>
    <name evidence="2" type="ORF">Tci_672521</name>
</gene>
<name>A0A699KL91_TANCI</name>
<dbReference type="EMBL" id="BKCJ010531890">
    <property type="protein sequence ID" value="GFB00550.1"/>
    <property type="molecule type" value="Genomic_DNA"/>
</dbReference>
<proteinExistence type="predicted"/>